<dbReference type="CDD" id="cd01667">
    <property type="entry name" value="TGS_ThrRS"/>
    <property type="match status" value="1"/>
</dbReference>
<dbReference type="AlphaFoldDB" id="K0AZY4"/>
<evidence type="ECO:0000313" key="3">
    <source>
        <dbReference type="Proteomes" id="UP000006094"/>
    </source>
</evidence>
<dbReference type="EMBL" id="CP003326">
    <property type="protein sequence ID" value="AFS78844.1"/>
    <property type="molecule type" value="Genomic_DNA"/>
</dbReference>
<dbReference type="InterPro" id="IPR006083">
    <property type="entry name" value="PRK/URK"/>
</dbReference>
<organism evidence="2 3">
    <name type="scientific">Gottschalkia acidurici (strain ATCC 7906 / DSM 604 / BCRC 14475 / CIP 104303 / KCTC 5404 / NCIMB 10678 / 9a)</name>
    <name type="common">Clostridium acidurici</name>
    <dbReference type="NCBI Taxonomy" id="1128398"/>
    <lineage>
        <taxon>Bacteria</taxon>
        <taxon>Bacillati</taxon>
        <taxon>Bacillota</taxon>
        <taxon>Tissierellia</taxon>
        <taxon>Tissierellales</taxon>
        <taxon>Gottschalkiaceae</taxon>
        <taxon>Gottschalkia</taxon>
    </lineage>
</organism>
<sequence>MNEKIKVTLPGNISKEVDIETTTLEIIGTGKKAGQPLAAIVNGEIVELYRRLKADSNIVPINITDRIGYSIYARSISYMFVLAAHEVFKDASVVIDHAINNEIYGEIFCDREIDEKDILKIKEKMIEIVKSDDIIERVKVRKEEAEAIFKSYGANDKLSLLKNALDYEYVNLYKCRGMYDYFYGPMVPSTGYLELFDVMFMKPGFIIMLPEKKEIDKLPPFRHLPKLRSVYKETKKWAKILEVSNLGTINEKIETGKIKDVILVAEALHEKKISQIADSIYEHRDKLKVVLIAGPSSSGKTTFSNRLSIQLKVLGLEPHNIEADNYFVDRAHTPLKQNGEPDFESIKAVDVELLNEHLTELLKGNEIENPKYNFITGQREASGEKYKMTDKSILIVEGIHALNEELTPTIPKESKYKIYVSALTQLNLDNHNSMYVSDVRTLRRMIRDNRSRGNDAETTLIGWPSVREGEEKNIFPYQEEADIMFNSTIIYEMSVLKKYAEPLLKEIKSDSPAFTEATRILKLLRFFQDLDEKYIPQNSIIREFIGGSCFE</sequence>
<dbReference type="CDD" id="cd02028">
    <property type="entry name" value="UMPK_like"/>
    <property type="match status" value="1"/>
</dbReference>
<keyword evidence="2" id="KW-0808">Transferase</keyword>
<dbReference type="Gene3D" id="3.40.50.300">
    <property type="entry name" value="P-loop containing nucleotide triphosphate hydrolases"/>
    <property type="match status" value="1"/>
</dbReference>
<dbReference type="InterPro" id="IPR012675">
    <property type="entry name" value="Beta-grasp_dom_sf"/>
</dbReference>
<keyword evidence="3" id="KW-1185">Reference proteome</keyword>
<accession>K0AZY4</accession>
<dbReference type="SUPFAM" id="SSF52540">
    <property type="entry name" value="P-loop containing nucleoside triphosphate hydrolases"/>
    <property type="match status" value="1"/>
</dbReference>
<dbReference type="InterPro" id="IPR018163">
    <property type="entry name" value="Thr/Ala-tRNA-synth_IIc_edit"/>
</dbReference>
<dbReference type="SUPFAM" id="SSF55186">
    <property type="entry name" value="ThrRS/AlaRS common domain"/>
    <property type="match status" value="1"/>
</dbReference>
<evidence type="ECO:0000313" key="2">
    <source>
        <dbReference type="EMBL" id="AFS78844.1"/>
    </source>
</evidence>
<dbReference type="HOGENOM" id="CLU_023775_1_0_9"/>
<dbReference type="RefSeq" id="WP_014967980.1">
    <property type="nucleotide sequence ID" value="NC_018664.1"/>
</dbReference>
<gene>
    <name evidence="2" type="ordered locus">Curi_c18380</name>
</gene>
<dbReference type="STRING" id="1128398.Curi_c18380"/>
<evidence type="ECO:0000259" key="1">
    <source>
        <dbReference type="Pfam" id="PF00485"/>
    </source>
</evidence>
<dbReference type="PATRIC" id="fig|1128398.3.peg.1889"/>
<name>K0AZY4_GOTA9</name>
<dbReference type="InterPro" id="IPR027417">
    <property type="entry name" value="P-loop_NTPase"/>
</dbReference>
<dbReference type="Gene3D" id="3.30.980.10">
    <property type="entry name" value="Threonyl-trna Synthetase, Chain A, domain 2"/>
    <property type="match status" value="1"/>
</dbReference>
<dbReference type="PANTHER" id="PTHR10285">
    <property type="entry name" value="URIDINE KINASE"/>
    <property type="match status" value="1"/>
</dbReference>
<dbReference type="Pfam" id="PF00485">
    <property type="entry name" value="PRK"/>
    <property type="match status" value="1"/>
</dbReference>
<dbReference type="GO" id="GO:0005524">
    <property type="term" value="F:ATP binding"/>
    <property type="evidence" value="ECO:0007669"/>
    <property type="project" value="InterPro"/>
</dbReference>
<dbReference type="Gene3D" id="3.10.20.30">
    <property type="match status" value="1"/>
</dbReference>
<protein>
    <submittedName>
        <fullName evidence="2">Phosphoribulokinase/uridine kinase</fullName>
        <ecNumber evidence="2">2.7.1.48</ecNumber>
    </submittedName>
</protein>
<dbReference type="KEGG" id="cad:Curi_c18380"/>
<reference evidence="2 3" key="1">
    <citation type="journal article" date="2012" name="PLoS ONE">
        <title>The purine-utilizing bacterium Clostridium acidurici 9a: a genome-guided metabolic reconsideration.</title>
        <authorList>
            <person name="Hartwich K."/>
            <person name="Poehlein A."/>
            <person name="Daniel R."/>
        </authorList>
    </citation>
    <scope>NUCLEOTIDE SEQUENCE [LARGE SCALE GENOMIC DNA]</scope>
    <source>
        <strain evidence="3">ATCC 7906 / DSM 604 / BCRC 14475 / CIP 104303 / KCTC 5404 / NCIMB 10678 / 9a</strain>
    </source>
</reference>
<dbReference type="GO" id="GO:0004849">
    <property type="term" value="F:uridine kinase activity"/>
    <property type="evidence" value="ECO:0007669"/>
    <property type="project" value="UniProtKB-EC"/>
</dbReference>
<feature type="domain" description="Phosphoribulokinase/uridine kinase" evidence="1">
    <location>
        <begin position="290"/>
        <end position="487"/>
    </location>
</feature>
<dbReference type="OrthoDB" id="9764644at2"/>
<dbReference type="Proteomes" id="UP000006094">
    <property type="component" value="Chromosome"/>
</dbReference>
<dbReference type="EC" id="2.7.1.48" evidence="2"/>
<proteinExistence type="predicted"/>
<dbReference type="eggNOG" id="COG0572">
    <property type="taxonomic scope" value="Bacteria"/>
</dbReference>